<feature type="compositionally biased region" description="Basic and acidic residues" evidence="1">
    <location>
        <begin position="7"/>
        <end position="30"/>
    </location>
</feature>
<dbReference type="Gene3D" id="1.20.5.340">
    <property type="match status" value="1"/>
</dbReference>
<name>L9W2K8_9EURY</name>
<dbReference type="PATRIC" id="fig|1230460.4.peg.2970"/>
<dbReference type="RefSeq" id="WP_008164156.1">
    <property type="nucleotide sequence ID" value="NZ_AOHX01000045.1"/>
</dbReference>
<evidence type="ECO:0000313" key="3">
    <source>
        <dbReference type="Proteomes" id="UP000011661"/>
    </source>
</evidence>
<evidence type="ECO:0000256" key="1">
    <source>
        <dbReference type="SAM" id="MobiDB-lite"/>
    </source>
</evidence>
<proteinExistence type="predicted"/>
<dbReference type="Proteomes" id="UP000011661">
    <property type="component" value="Unassembled WGS sequence"/>
</dbReference>
<dbReference type="OrthoDB" id="205571at2157"/>
<accession>L9W2K8</accession>
<feature type="region of interest" description="Disordered" evidence="1">
    <location>
        <begin position="1"/>
        <end position="30"/>
    </location>
</feature>
<dbReference type="eggNOG" id="arCOG11533">
    <property type="taxonomic scope" value="Archaea"/>
</dbReference>
<keyword evidence="3" id="KW-1185">Reference proteome</keyword>
<evidence type="ECO:0000313" key="2">
    <source>
        <dbReference type="EMBL" id="ELY42548.1"/>
    </source>
</evidence>
<gene>
    <name evidence="2" type="ORF">C495_14582</name>
</gene>
<dbReference type="AlphaFoldDB" id="L9W2K8"/>
<protein>
    <submittedName>
        <fullName evidence="2">Uncharacterized protein</fullName>
    </submittedName>
</protein>
<dbReference type="SUPFAM" id="SSF57997">
    <property type="entry name" value="Tropomyosin"/>
    <property type="match status" value="1"/>
</dbReference>
<dbReference type="STRING" id="1230460.C495_14582"/>
<reference evidence="2 3" key="1">
    <citation type="journal article" date="2014" name="PLoS Genet.">
        <title>Phylogenetically driven sequencing of extremely halophilic archaea reveals strategies for static and dynamic osmo-response.</title>
        <authorList>
            <person name="Becker E.A."/>
            <person name="Seitzer P.M."/>
            <person name="Tritt A."/>
            <person name="Larsen D."/>
            <person name="Krusor M."/>
            <person name="Yao A.I."/>
            <person name="Wu D."/>
            <person name="Madern D."/>
            <person name="Eisen J.A."/>
            <person name="Darling A.E."/>
            <person name="Facciotti M.T."/>
        </authorList>
    </citation>
    <scope>NUCLEOTIDE SEQUENCE [LARGE SCALE GENOMIC DNA]</scope>
    <source>
        <strain evidence="2 3">JCM 14089</strain>
    </source>
</reference>
<dbReference type="EMBL" id="AOHX01000045">
    <property type="protein sequence ID" value="ELY42548.1"/>
    <property type="molecule type" value="Genomic_DNA"/>
</dbReference>
<comment type="caution">
    <text evidence="2">The sequence shown here is derived from an EMBL/GenBank/DDBJ whole genome shotgun (WGS) entry which is preliminary data.</text>
</comment>
<sequence length="99" mass="11418">MTPRIPTRIDDRERSRSAVRTRLEETTTRLERTESQLRDVTDRLDRTESQLQLLERTVHAVARQSDLSIGGPCDRCERSCLLITDGMMHCPACGYQRSI</sequence>
<organism evidence="2 3">
    <name type="scientific">Natronorubrum sulfidifaciens JCM 14089</name>
    <dbReference type="NCBI Taxonomy" id="1230460"/>
    <lineage>
        <taxon>Archaea</taxon>
        <taxon>Methanobacteriati</taxon>
        <taxon>Methanobacteriota</taxon>
        <taxon>Stenosarchaea group</taxon>
        <taxon>Halobacteria</taxon>
        <taxon>Halobacteriales</taxon>
        <taxon>Natrialbaceae</taxon>
        <taxon>Natronorubrum</taxon>
    </lineage>
</organism>